<feature type="transmembrane region" description="Helical" evidence="6">
    <location>
        <begin position="17"/>
        <end position="39"/>
    </location>
</feature>
<evidence type="ECO:0000256" key="1">
    <source>
        <dbReference type="ARBA" id="ARBA00004141"/>
    </source>
</evidence>
<dbReference type="PANTHER" id="PTHR43483">
    <property type="entry name" value="MEMBRANE TRANSPORTER PROTEIN HI_0806-RELATED"/>
    <property type="match status" value="1"/>
</dbReference>
<feature type="transmembrane region" description="Helical" evidence="6">
    <location>
        <begin position="51"/>
        <end position="70"/>
    </location>
</feature>
<dbReference type="InterPro" id="IPR002781">
    <property type="entry name" value="TM_pro_TauE-like"/>
</dbReference>
<evidence type="ECO:0000313" key="8">
    <source>
        <dbReference type="Proteomes" id="UP000623842"/>
    </source>
</evidence>
<name>A0A919BEB4_9GAMM</name>
<dbReference type="Pfam" id="PF01925">
    <property type="entry name" value="TauE"/>
    <property type="match status" value="1"/>
</dbReference>
<protein>
    <recommendedName>
        <fullName evidence="6">Probable membrane transporter protein</fullName>
    </recommendedName>
</protein>
<keyword evidence="5 6" id="KW-0472">Membrane</keyword>
<reference evidence="7" key="1">
    <citation type="journal article" date="2014" name="Int. J. Syst. Evol. Microbiol.">
        <title>Complete genome sequence of Corynebacterium casei LMG S-19264T (=DSM 44701T), isolated from a smear-ripened cheese.</title>
        <authorList>
            <consortium name="US DOE Joint Genome Institute (JGI-PGF)"/>
            <person name="Walter F."/>
            <person name="Albersmeier A."/>
            <person name="Kalinowski J."/>
            <person name="Ruckert C."/>
        </authorList>
    </citation>
    <scope>NUCLEOTIDE SEQUENCE</scope>
    <source>
        <strain evidence="7">KCTC 42731</strain>
    </source>
</reference>
<dbReference type="GO" id="GO:0005886">
    <property type="term" value="C:plasma membrane"/>
    <property type="evidence" value="ECO:0007669"/>
    <property type="project" value="UniProtKB-SubCell"/>
</dbReference>
<accession>A0A919BEB4</accession>
<sequence length="233" mass="25092">MPALVYLLPLLGVSGELVMPVAIATSLASIIFTSSSATFAHHKNNNIPWPIAKKLMVMIAIGALLGAYVADSLSENFLRFTFATAVIILASYMLFSIRVQKTKPMPRSFIVRLIGFGTGYISSMLGIAGGAILVPVLTYYSMSIRHAIGTATVCGLLVAIFGALGFMITGLDQDNLPAWSFGYVYLPALLGIILTSSLLAPLGVKWASKLPVRYLQRIFAGFLILVAIRMIFK</sequence>
<dbReference type="AlphaFoldDB" id="A0A919BEB4"/>
<evidence type="ECO:0000313" key="7">
    <source>
        <dbReference type="EMBL" id="GHF83758.1"/>
    </source>
</evidence>
<keyword evidence="6" id="KW-1003">Cell membrane</keyword>
<feature type="transmembrane region" description="Helical" evidence="6">
    <location>
        <begin position="76"/>
        <end position="97"/>
    </location>
</feature>
<comment type="subcellular location">
    <subcellularLocation>
        <location evidence="6">Cell membrane</location>
        <topology evidence="6">Multi-pass membrane protein</topology>
    </subcellularLocation>
    <subcellularLocation>
        <location evidence="1">Membrane</location>
        <topology evidence="1">Multi-pass membrane protein</topology>
    </subcellularLocation>
</comment>
<organism evidence="7 8">
    <name type="scientific">Thalassotalea marina</name>
    <dbReference type="NCBI Taxonomy" id="1673741"/>
    <lineage>
        <taxon>Bacteria</taxon>
        <taxon>Pseudomonadati</taxon>
        <taxon>Pseudomonadota</taxon>
        <taxon>Gammaproteobacteria</taxon>
        <taxon>Alteromonadales</taxon>
        <taxon>Colwelliaceae</taxon>
        <taxon>Thalassotalea</taxon>
    </lineage>
</organism>
<feature type="transmembrane region" description="Helical" evidence="6">
    <location>
        <begin position="109"/>
        <end position="134"/>
    </location>
</feature>
<gene>
    <name evidence="7" type="ORF">GCM10017161_08820</name>
</gene>
<feature type="transmembrane region" description="Helical" evidence="6">
    <location>
        <begin position="214"/>
        <end position="232"/>
    </location>
</feature>
<evidence type="ECO:0000256" key="2">
    <source>
        <dbReference type="ARBA" id="ARBA00009142"/>
    </source>
</evidence>
<evidence type="ECO:0000256" key="6">
    <source>
        <dbReference type="RuleBase" id="RU363041"/>
    </source>
</evidence>
<evidence type="ECO:0000256" key="4">
    <source>
        <dbReference type="ARBA" id="ARBA00022989"/>
    </source>
</evidence>
<reference evidence="7" key="2">
    <citation type="submission" date="2020-09" db="EMBL/GenBank/DDBJ databases">
        <authorList>
            <person name="Sun Q."/>
            <person name="Kim S."/>
        </authorList>
    </citation>
    <scope>NUCLEOTIDE SEQUENCE</scope>
    <source>
        <strain evidence="7">KCTC 42731</strain>
    </source>
</reference>
<dbReference type="PANTHER" id="PTHR43483:SF3">
    <property type="entry name" value="MEMBRANE TRANSPORTER PROTEIN HI_0806-RELATED"/>
    <property type="match status" value="1"/>
</dbReference>
<feature type="transmembrane region" description="Helical" evidence="6">
    <location>
        <begin position="183"/>
        <end position="202"/>
    </location>
</feature>
<feature type="transmembrane region" description="Helical" evidence="6">
    <location>
        <begin position="146"/>
        <end position="171"/>
    </location>
</feature>
<dbReference type="Proteomes" id="UP000623842">
    <property type="component" value="Unassembled WGS sequence"/>
</dbReference>
<evidence type="ECO:0000256" key="3">
    <source>
        <dbReference type="ARBA" id="ARBA00022692"/>
    </source>
</evidence>
<evidence type="ECO:0000256" key="5">
    <source>
        <dbReference type="ARBA" id="ARBA00023136"/>
    </source>
</evidence>
<comment type="similarity">
    <text evidence="2 6">Belongs to the 4-toluene sulfonate uptake permease (TSUP) (TC 2.A.102) family.</text>
</comment>
<keyword evidence="4 6" id="KW-1133">Transmembrane helix</keyword>
<dbReference type="EMBL" id="BNCK01000002">
    <property type="protein sequence ID" value="GHF83758.1"/>
    <property type="molecule type" value="Genomic_DNA"/>
</dbReference>
<proteinExistence type="inferred from homology"/>
<keyword evidence="8" id="KW-1185">Reference proteome</keyword>
<comment type="caution">
    <text evidence="7">The sequence shown here is derived from an EMBL/GenBank/DDBJ whole genome shotgun (WGS) entry which is preliminary data.</text>
</comment>
<keyword evidence="3 6" id="KW-0812">Transmembrane</keyword>